<dbReference type="HOGENOM" id="CLU_1124931_0_0_1"/>
<proteinExistence type="predicted"/>
<evidence type="ECO:0000313" key="2">
    <source>
        <dbReference type="EMBL" id="KII84099.1"/>
    </source>
</evidence>
<feature type="compositionally biased region" description="Basic residues" evidence="1">
    <location>
        <begin position="97"/>
        <end position="109"/>
    </location>
</feature>
<keyword evidence="3" id="KW-1185">Reference proteome</keyword>
<gene>
    <name evidence="2" type="ORF">PLICRDRAFT_702051</name>
</gene>
<reference evidence="2 3" key="1">
    <citation type="submission" date="2014-06" db="EMBL/GenBank/DDBJ databases">
        <title>Evolutionary Origins and Diversification of the Mycorrhizal Mutualists.</title>
        <authorList>
            <consortium name="DOE Joint Genome Institute"/>
            <consortium name="Mycorrhizal Genomics Consortium"/>
            <person name="Kohler A."/>
            <person name="Kuo A."/>
            <person name="Nagy L.G."/>
            <person name="Floudas D."/>
            <person name="Copeland A."/>
            <person name="Barry K.W."/>
            <person name="Cichocki N."/>
            <person name="Veneault-Fourrey C."/>
            <person name="LaButti K."/>
            <person name="Lindquist E.A."/>
            <person name="Lipzen A."/>
            <person name="Lundell T."/>
            <person name="Morin E."/>
            <person name="Murat C."/>
            <person name="Riley R."/>
            <person name="Ohm R."/>
            <person name="Sun H."/>
            <person name="Tunlid A."/>
            <person name="Henrissat B."/>
            <person name="Grigoriev I.V."/>
            <person name="Hibbett D.S."/>
            <person name="Martin F."/>
        </authorList>
    </citation>
    <scope>NUCLEOTIDE SEQUENCE [LARGE SCALE GENOMIC DNA]</scope>
    <source>
        <strain evidence="2 3">FD-325 SS-3</strain>
    </source>
</reference>
<protein>
    <submittedName>
        <fullName evidence="2">Uncharacterized protein</fullName>
    </submittedName>
</protein>
<feature type="compositionally biased region" description="Basic residues" evidence="1">
    <location>
        <begin position="43"/>
        <end position="57"/>
    </location>
</feature>
<name>A0A0C9T452_PLICR</name>
<feature type="compositionally biased region" description="Basic and acidic residues" evidence="1">
    <location>
        <begin position="198"/>
        <end position="212"/>
    </location>
</feature>
<dbReference type="Proteomes" id="UP000053263">
    <property type="component" value="Unassembled WGS sequence"/>
</dbReference>
<dbReference type="EMBL" id="KN832572">
    <property type="protein sequence ID" value="KII84099.1"/>
    <property type="molecule type" value="Genomic_DNA"/>
</dbReference>
<feature type="region of interest" description="Disordered" evidence="1">
    <location>
        <begin position="167"/>
        <end position="223"/>
    </location>
</feature>
<evidence type="ECO:0000313" key="3">
    <source>
        <dbReference type="Proteomes" id="UP000053263"/>
    </source>
</evidence>
<organism evidence="2 3">
    <name type="scientific">Plicaturopsis crispa FD-325 SS-3</name>
    <dbReference type="NCBI Taxonomy" id="944288"/>
    <lineage>
        <taxon>Eukaryota</taxon>
        <taxon>Fungi</taxon>
        <taxon>Dikarya</taxon>
        <taxon>Basidiomycota</taxon>
        <taxon>Agaricomycotina</taxon>
        <taxon>Agaricomycetes</taxon>
        <taxon>Agaricomycetidae</taxon>
        <taxon>Amylocorticiales</taxon>
        <taxon>Amylocorticiaceae</taxon>
        <taxon>Plicatura</taxon>
        <taxon>Plicaturopsis crispa</taxon>
    </lineage>
</organism>
<feature type="region of interest" description="Disordered" evidence="1">
    <location>
        <begin position="26"/>
        <end position="131"/>
    </location>
</feature>
<evidence type="ECO:0000256" key="1">
    <source>
        <dbReference type="SAM" id="MobiDB-lite"/>
    </source>
</evidence>
<feature type="compositionally biased region" description="Low complexity" evidence="1">
    <location>
        <begin position="87"/>
        <end position="96"/>
    </location>
</feature>
<accession>A0A0C9T452</accession>
<sequence>MEISILDAYLITGNCHKSYMNAPATGDETPAGVSSSSFYPSPPHHRFPPPSSHHHGPCTRDNAQHRRDETPAGVSSSSLRQPPPLPSLLSTPPRASRLVRYKPVHARRRQRDETPAGVSSSSLRPPPPLSSLLSTPPCARCLACAHETTTTGRDAGRRLVLILSLHPQPPFPSRRAGAQIPPDSYPQRTTTPQARRLARCEPVHAGRQRRNETPAGASLLSLSPCRRRVLPSSTLSTPPGPAISRAL</sequence>
<dbReference type="AlphaFoldDB" id="A0A0C9T452"/>